<keyword evidence="4" id="KW-1134">Transmembrane beta strand</keyword>
<organism evidence="11 12">
    <name type="scientific">Providencia alcalifaciens 205/92</name>
    <dbReference type="NCBI Taxonomy" id="1256988"/>
    <lineage>
        <taxon>Bacteria</taxon>
        <taxon>Pseudomonadati</taxon>
        <taxon>Pseudomonadota</taxon>
        <taxon>Gammaproteobacteria</taxon>
        <taxon>Enterobacterales</taxon>
        <taxon>Morganellaceae</taxon>
        <taxon>Providencia</taxon>
    </lineage>
</organism>
<keyword evidence="3" id="KW-0813">Transport</keyword>
<keyword evidence="6" id="KW-0732">Signal</keyword>
<reference evidence="11 12" key="1">
    <citation type="submission" date="2014-01" db="EMBL/GenBank/DDBJ databases">
        <authorList>
            <person name="Durkin A.S."/>
            <person name="McCorrison J."/>
            <person name="Torralba M."/>
            <person name="Gillis M."/>
            <person name="Haft D.H."/>
            <person name="Methe B."/>
            <person name="Sutton G."/>
            <person name="Nelson K.E."/>
        </authorList>
    </citation>
    <scope>NUCLEOTIDE SEQUENCE [LARGE SCALE GENOMIC DNA]</scope>
    <source>
        <strain evidence="11 12">205/92</strain>
    </source>
</reference>
<accession>A0AAV3MAK1</accession>
<evidence type="ECO:0000256" key="8">
    <source>
        <dbReference type="ARBA" id="ARBA00023237"/>
    </source>
</evidence>
<feature type="domain" description="PapC N-terminal" evidence="10">
    <location>
        <begin position="26"/>
        <end position="164"/>
    </location>
</feature>
<feature type="domain" description="PapC-like C-terminal" evidence="9">
    <location>
        <begin position="768"/>
        <end position="821"/>
    </location>
</feature>
<evidence type="ECO:0000256" key="3">
    <source>
        <dbReference type="ARBA" id="ARBA00022448"/>
    </source>
</evidence>
<evidence type="ECO:0000256" key="6">
    <source>
        <dbReference type="ARBA" id="ARBA00022729"/>
    </source>
</evidence>
<keyword evidence="7" id="KW-0472">Membrane</keyword>
<evidence type="ECO:0000256" key="7">
    <source>
        <dbReference type="ARBA" id="ARBA00023136"/>
    </source>
</evidence>
<evidence type="ECO:0000313" key="11">
    <source>
        <dbReference type="EMBL" id="EUD12765.1"/>
    </source>
</evidence>
<dbReference type="Pfam" id="PF13954">
    <property type="entry name" value="PapC_N"/>
    <property type="match status" value="1"/>
</dbReference>
<dbReference type="Gene3D" id="2.60.40.2070">
    <property type="match status" value="1"/>
</dbReference>
<protein>
    <submittedName>
        <fullName evidence="11">Chaperone-usher secretion system usher protein</fullName>
    </submittedName>
</protein>
<evidence type="ECO:0000256" key="1">
    <source>
        <dbReference type="ARBA" id="ARBA00004571"/>
    </source>
</evidence>
<dbReference type="InterPro" id="IPR037224">
    <property type="entry name" value="PapC_N_sf"/>
</dbReference>
<dbReference type="Gene3D" id="2.60.40.2610">
    <property type="entry name" value="Outer membrane usher protein FimD, plug domain"/>
    <property type="match status" value="1"/>
</dbReference>
<dbReference type="GO" id="GO:0009297">
    <property type="term" value="P:pilus assembly"/>
    <property type="evidence" value="ECO:0007669"/>
    <property type="project" value="InterPro"/>
</dbReference>
<dbReference type="InterPro" id="IPR043142">
    <property type="entry name" value="PapC-like_C_sf"/>
</dbReference>
<dbReference type="InterPro" id="IPR025885">
    <property type="entry name" value="PapC_N"/>
</dbReference>
<dbReference type="InterPro" id="IPR025949">
    <property type="entry name" value="PapC-like_C"/>
</dbReference>
<dbReference type="GO" id="GO:0015473">
    <property type="term" value="F:fimbrial usher porin activity"/>
    <property type="evidence" value="ECO:0007669"/>
    <property type="project" value="InterPro"/>
</dbReference>
<evidence type="ECO:0000259" key="9">
    <source>
        <dbReference type="Pfam" id="PF13953"/>
    </source>
</evidence>
<dbReference type="RefSeq" id="WP_036959804.1">
    <property type="nucleotide sequence ID" value="NZ_JALD01000005.1"/>
</dbReference>
<evidence type="ECO:0000256" key="5">
    <source>
        <dbReference type="ARBA" id="ARBA00022692"/>
    </source>
</evidence>
<evidence type="ECO:0000259" key="10">
    <source>
        <dbReference type="Pfam" id="PF13954"/>
    </source>
</evidence>
<gene>
    <name evidence="11" type="ORF">HMPREF1563_2324</name>
</gene>
<dbReference type="AlphaFoldDB" id="A0AAV3MAK1"/>
<evidence type="ECO:0000256" key="4">
    <source>
        <dbReference type="ARBA" id="ARBA00022452"/>
    </source>
</evidence>
<comment type="similarity">
    <text evidence="2">Belongs to the fimbrial export usher family.</text>
</comment>
<dbReference type="GO" id="GO:0009279">
    <property type="term" value="C:cell outer membrane"/>
    <property type="evidence" value="ECO:0007669"/>
    <property type="project" value="UniProtKB-SubCell"/>
</dbReference>
<dbReference type="Pfam" id="PF13953">
    <property type="entry name" value="PapC_C"/>
    <property type="match status" value="1"/>
</dbReference>
<dbReference type="SUPFAM" id="SSF141729">
    <property type="entry name" value="FimD N-terminal domain-like"/>
    <property type="match status" value="1"/>
</dbReference>
<comment type="caution">
    <text evidence="11">The sequence shown here is derived from an EMBL/GenBank/DDBJ whole genome shotgun (WGS) entry which is preliminary data.</text>
</comment>
<dbReference type="PANTHER" id="PTHR30451">
    <property type="entry name" value="OUTER MEMBRANE USHER PROTEIN"/>
    <property type="match status" value="1"/>
</dbReference>
<dbReference type="PANTHER" id="PTHR30451:SF3">
    <property type="entry name" value="OUTER MEMBRANE USHER PROTEIN HTRE-RELATED"/>
    <property type="match status" value="1"/>
</dbReference>
<dbReference type="Pfam" id="PF00577">
    <property type="entry name" value="Usher"/>
    <property type="match status" value="1"/>
</dbReference>
<evidence type="ECO:0000256" key="2">
    <source>
        <dbReference type="ARBA" id="ARBA00008064"/>
    </source>
</evidence>
<dbReference type="InterPro" id="IPR042186">
    <property type="entry name" value="FimD_plug_dom"/>
</dbReference>
<dbReference type="Proteomes" id="UP000022311">
    <property type="component" value="Unassembled WGS sequence"/>
</dbReference>
<sequence>MKKENYLYILILIGLQTYLKNAFADEFDTSLLVGESAKGDISRFYSDGQIPAGKQLADIYVNQVWKGQFDINVEDNGKQISIAQSDVPKLGLKTTPNQTDQTEDNAYVQLSSLAPNLHYQFKISELRLNITVPQVSIKQSESGYVDPSLWQHGVPAIIFAYNTNYYTYKEKKHEKRNNENFYATLNSGVNLGAWQFRDESSYRYSSHGSQKWRNNTRYVYRPISQINSGLKAGDFYTPTALFNSIRMRGIMLATEVGMLPNSNQNFVPIIRGVAQTNALVSVYQNGYLVYQENVPPGEFAFNDIQPSAGSGDLLVVIQEADGRKESFSVPYSAVPDMLKEGVSNYNILAGQAKIDNTSYQPKFIQGEYHYGLNNLVTLYSGALLSEKYYSAVIGSGWNFRFGAISADVTHAKTKLDSGDKSGQSYRLTYSKFIDATSTSLTLATYRYSTSGYYSFVDSIYSHDNYKAWQRYQDENANQIGNNNNNSDLSLSNFDALRGSRAKNTFTVNLNQQLGDNYGSVFVSGTHRDYWNTHGSSREYQVGYANNYNDISYNVSVSRVRNYDNKEETRVYMNISVPISLFEKRANVSLGSYFTDSHYEQTAMSVSGIAGKDNQINYTVTGTNQSGGNNVLGGNITYKHPYTTLSGSYTEANDYRQAGLGARGTLVAIPNHIALSGDTGDTYTIIDAPMADNMMVNDNKTTLTNQRGVVLVTNSTPYRANSYTLSDTENTAGAEVLGNMANISPYQGAVNYIKLETDTRQTFILRGEKTDGHSLPFGTEVVDPQQQSIGYVGQSGVLYLKSDQLPSALHVKLKGEKECVIHQPINTMDKGKNRCQ</sequence>
<evidence type="ECO:0000313" key="12">
    <source>
        <dbReference type="Proteomes" id="UP000022311"/>
    </source>
</evidence>
<keyword evidence="5" id="KW-0812">Transmembrane</keyword>
<keyword evidence="8" id="KW-0998">Cell outer membrane</keyword>
<dbReference type="Gene3D" id="3.10.20.410">
    <property type="match status" value="1"/>
</dbReference>
<dbReference type="InterPro" id="IPR000015">
    <property type="entry name" value="Fimb_usher"/>
</dbReference>
<dbReference type="Gene3D" id="2.60.40.3110">
    <property type="match status" value="1"/>
</dbReference>
<name>A0AAV3MAK1_9GAMM</name>
<comment type="subcellular location">
    <subcellularLocation>
        <location evidence="1">Cell outer membrane</location>
        <topology evidence="1">Multi-pass membrane protein</topology>
    </subcellularLocation>
</comment>
<proteinExistence type="inferred from homology"/>
<dbReference type="EMBL" id="JALD01000005">
    <property type="protein sequence ID" value="EUD12765.1"/>
    <property type="molecule type" value="Genomic_DNA"/>
</dbReference>